<proteinExistence type="predicted"/>
<dbReference type="OrthoDB" id="2604865at2"/>
<evidence type="ECO:0000313" key="2">
    <source>
        <dbReference type="Proteomes" id="UP000292346"/>
    </source>
</evidence>
<dbReference type="InterPro" id="IPR015018">
    <property type="entry name" value="DUF1905"/>
</dbReference>
<dbReference type="RefSeq" id="WP_131336435.1">
    <property type="nucleotide sequence ID" value="NZ_SJJZ01000001.1"/>
</dbReference>
<gene>
    <name evidence="1" type="ORF">E0H45_10275</name>
</gene>
<dbReference type="Pfam" id="PF08922">
    <property type="entry name" value="DUF1905"/>
    <property type="match status" value="1"/>
</dbReference>
<sequence>MKFTAELLSTGKNTAGFEVPDTVVESLGGGGRPKVSVTVNGYTFRTSIARMGGRYLLGFSADRRTEAGVTPGDVLEVDVELDTAPRELEIPEPLATALAADPEAKAFWDTLSYSNRQWHTLQVTSAKTEATRTRRIEKSIAALREGRAR</sequence>
<evidence type="ECO:0000313" key="1">
    <source>
        <dbReference type="EMBL" id="TCC11620.1"/>
    </source>
</evidence>
<dbReference type="AlphaFoldDB" id="A0A4R0HNV0"/>
<dbReference type="Proteomes" id="UP000292346">
    <property type="component" value="Unassembled WGS sequence"/>
</dbReference>
<dbReference type="InterPro" id="IPR037079">
    <property type="entry name" value="AF2212/PG0164-like_sf"/>
</dbReference>
<reference evidence="1 2" key="1">
    <citation type="submission" date="2019-02" db="EMBL/GenBank/DDBJ databases">
        <title>Kribbella capetownensis sp. nov. and Kribbella speibonae sp. nov., isolated from soil.</title>
        <authorList>
            <person name="Curtis S.M."/>
            <person name="Norton I."/>
            <person name="Everest G.J."/>
            <person name="Meyers P.R."/>
        </authorList>
    </citation>
    <scope>NUCLEOTIDE SEQUENCE [LARGE SCALE GENOMIC DNA]</scope>
    <source>
        <strain evidence="1 2">KCTC 29219</strain>
    </source>
</reference>
<keyword evidence="2" id="KW-1185">Reference proteome</keyword>
<dbReference type="EMBL" id="SJJZ01000001">
    <property type="protein sequence ID" value="TCC11620.1"/>
    <property type="molecule type" value="Genomic_DNA"/>
</dbReference>
<dbReference type="SUPFAM" id="SSF141694">
    <property type="entry name" value="AF2212/PG0164-like"/>
    <property type="match status" value="1"/>
</dbReference>
<dbReference type="Pfam" id="PF13376">
    <property type="entry name" value="OmdA"/>
    <property type="match status" value="1"/>
</dbReference>
<dbReference type="Gene3D" id="2.40.30.100">
    <property type="entry name" value="AF2212/PG0164-like"/>
    <property type="match status" value="1"/>
</dbReference>
<name>A0A4R0HNV0_9ACTN</name>
<accession>A0A4R0HNV0</accession>
<protein>
    <submittedName>
        <fullName evidence="1">DUF1905 domain-containing protein</fullName>
    </submittedName>
</protein>
<organism evidence="1 2">
    <name type="scientific">Kribbella soli</name>
    <dbReference type="NCBI Taxonomy" id="1124743"/>
    <lineage>
        <taxon>Bacteria</taxon>
        <taxon>Bacillati</taxon>
        <taxon>Actinomycetota</taxon>
        <taxon>Actinomycetes</taxon>
        <taxon>Propionibacteriales</taxon>
        <taxon>Kribbellaceae</taxon>
        <taxon>Kribbella</taxon>
    </lineage>
</organism>
<comment type="caution">
    <text evidence="1">The sequence shown here is derived from an EMBL/GenBank/DDBJ whole genome shotgun (WGS) entry which is preliminary data.</text>
</comment>